<sequence>MATACEVVQPSPGLFLDTRRREEPFLWDISNSPELLDLRTCILSGLSQTAKAIPSLLLWDEQGLRNFNEWADSPHYYLKSKEMEIFETWRDQMANALPHRSALVELGCGNLHKTSIILSALARQGKQVWYYALDVSKSALRQSLQFLHEEFMYCPNVRIAGLIGTYDDCVDWVAHNTSTLHGLPATFLWVGNSMPNLSKTEASDLMNNFRRACGVAGISCRFLVSADACADESRLLKAYDPEAGTSRTFLRHGLHRAKTLLGTDSFEEEVWNCTVEYDRKENEILAFYSPRVDVILAVDLTVHKGDKIFFFRSGKWNESQMETIAHQAGGFQVSHVWRDSNEEYGFYLLSS</sequence>
<evidence type="ECO:0000256" key="3">
    <source>
        <dbReference type="ARBA" id="ARBA00022679"/>
    </source>
</evidence>
<dbReference type="InterPro" id="IPR017804">
    <property type="entry name" value="MeTrfase_EgtD-like"/>
</dbReference>
<name>A0A395H4X1_9EURO</name>
<dbReference type="InterPro" id="IPR029063">
    <property type="entry name" value="SAM-dependent_MTases_sf"/>
</dbReference>
<dbReference type="AlphaFoldDB" id="A0A395H4X1"/>
<reference evidence="6 7" key="1">
    <citation type="submission" date="2018-02" db="EMBL/GenBank/DDBJ databases">
        <title>The genomes of Aspergillus section Nigri reveals drivers in fungal speciation.</title>
        <authorList>
            <consortium name="DOE Joint Genome Institute"/>
            <person name="Vesth T.C."/>
            <person name="Nybo J."/>
            <person name="Theobald S."/>
            <person name="Brandl J."/>
            <person name="Frisvad J.C."/>
            <person name="Nielsen K.F."/>
            <person name="Lyhne E.K."/>
            <person name="Kogle M.E."/>
            <person name="Kuo A."/>
            <person name="Riley R."/>
            <person name="Clum A."/>
            <person name="Nolan M."/>
            <person name="Lipzen A."/>
            <person name="Salamov A."/>
            <person name="Henrissat B."/>
            <person name="Wiebenga A."/>
            <person name="De vries R.P."/>
            <person name="Grigoriev I.V."/>
            <person name="Mortensen U.H."/>
            <person name="Andersen M.R."/>
            <person name="Baker S.E."/>
        </authorList>
    </citation>
    <scope>NUCLEOTIDE SEQUENCE [LARGE SCALE GENOMIC DNA]</scope>
    <source>
        <strain evidence="6 7">CBS 121593</strain>
    </source>
</reference>
<dbReference type="Gene3D" id="3.40.50.150">
    <property type="entry name" value="Vaccinia Virus protein VP39"/>
    <property type="match status" value="1"/>
</dbReference>
<dbReference type="NCBIfam" id="TIGR03439">
    <property type="entry name" value="methyl_EasF"/>
    <property type="match status" value="1"/>
</dbReference>
<dbReference type="PANTHER" id="PTHR43397">
    <property type="entry name" value="ERGOTHIONEINE BIOSYNTHESIS PROTEIN 1"/>
    <property type="match status" value="1"/>
</dbReference>
<organism evidence="6 7">
    <name type="scientific">Aspergillus ibericus CBS 121593</name>
    <dbReference type="NCBI Taxonomy" id="1448316"/>
    <lineage>
        <taxon>Eukaryota</taxon>
        <taxon>Fungi</taxon>
        <taxon>Dikarya</taxon>
        <taxon>Ascomycota</taxon>
        <taxon>Pezizomycotina</taxon>
        <taxon>Eurotiomycetes</taxon>
        <taxon>Eurotiomycetidae</taxon>
        <taxon>Eurotiales</taxon>
        <taxon>Aspergillaceae</taxon>
        <taxon>Aspergillus</taxon>
        <taxon>Aspergillus subgen. Circumdati</taxon>
    </lineage>
</organism>
<dbReference type="InterPro" id="IPR051128">
    <property type="entry name" value="EgtD_Methyltrsf_superfamily"/>
</dbReference>
<dbReference type="GeneID" id="37226215"/>
<dbReference type="Pfam" id="PF10017">
    <property type="entry name" value="Methyltransf_33"/>
    <property type="match status" value="1"/>
</dbReference>
<proteinExistence type="inferred from homology"/>
<gene>
    <name evidence="6" type="ORF">BO80DRAFT_443414</name>
</gene>
<dbReference type="STRING" id="1448316.A0A395H4X1"/>
<evidence type="ECO:0000256" key="4">
    <source>
        <dbReference type="ARBA" id="ARBA00022691"/>
    </source>
</evidence>
<keyword evidence="4" id="KW-0949">S-adenosyl-L-methionine</keyword>
<evidence type="ECO:0000256" key="1">
    <source>
        <dbReference type="ARBA" id="ARBA00008361"/>
    </source>
</evidence>
<dbReference type="VEuPathDB" id="FungiDB:BO80DRAFT_443414"/>
<dbReference type="Proteomes" id="UP000249402">
    <property type="component" value="Unassembled WGS sequence"/>
</dbReference>
<dbReference type="InterPro" id="IPR017805">
    <property type="entry name" value="SAM_MeTrfase_EasF-type_put"/>
</dbReference>
<keyword evidence="2" id="KW-0489">Methyltransferase</keyword>
<feature type="domain" description="Histidine-specific methyltransferase SAM-dependent" evidence="5">
    <location>
        <begin position="39"/>
        <end position="350"/>
    </location>
</feature>
<dbReference type="InterPro" id="IPR019257">
    <property type="entry name" value="MeTrfase_dom"/>
</dbReference>
<comment type="similarity">
    <text evidence="1">Belongs to the methyltransferase superfamily.</text>
</comment>
<keyword evidence="3" id="KW-0808">Transferase</keyword>
<dbReference type="EMBL" id="KZ824430">
    <property type="protein sequence ID" value="RAL02613.1"/>
    <property type="molecule type" value="Genomic_DNA"/>
</dbReference>
<accession>A0A395H4X1</accession>
<dbReference type="PIRSF" id="PIRSF018005">
    <property type="entry name" value="UCP018005"/>
    <property type="match status" value="1"/>
</dbReference>
<protein>
    <recommendedName>
        <fullName evidence="5">Histidine-specific methyltransferase SAM-dependent domain-containing protein</fullName>
    </recommendedName>
</protein>
<dbReference type="GO" id="GO:0032259">
    <property type="term" value="P:methylation"/>
    <property type="evidence" value="ECO:0007669"/>
    <property type="project" value="UniProtKB-KW"/>
</dbReference>
<dbReference type="RefSeq" id="XP_025576940.1">
    <property type="nucleotide sequence ID" value="XM_025721350.1"/>
</dbReference>
<dbReference type="PANTHER" id="PTHR43397:SF2">
    <property type="entry name" value="HISTIDINE-SPECIFIC METHYLTRANSFERASE SAM-DEPENDENT DOMAIN-CONTAINING PROTEIN"/>
    <property type="match status" value="1"/>
</dbReference>
<evidence type="ECO:0000256" key="2">
    <source>
        <dbReference type="ARBA" id="ARBA00022603"/>
    </source>
</evidence>
<dbReference type="OrthoDB" id="659at2759"/>
<evidence type="ECO:0000259" key="5">
    <source>
        <dbReference type="Pfam" id="PF10017"/>
    </source>
</evidence>
<dbReference type="GO" id="GO:0008168">
    <property type="term" value="F:methyltransferase activity"/>
    <property type="evidence" value="ECO:0007669"/>
    <property type="project" value="UniProtKB-KW"/>
</dbReference>
<evidence type="ECO:0000313" key="7">
    <source>
        <dbReference type="Proteomes" id="UP000249402"/>
    </source>
</evidence>
<evidence type="ECO:0000313" key="6">
    <source>
        <dbReference type="EMBL" id="RAL02613.1"/>
    </source>
</evidence>
<keyword evidence="7" id="KW-1185">Reference proteome</keyword>